<dbReference type="GO" id="GO:0005829">
    <property type="term" value="C:cytosol"/>
    <property type="evidence" value="ECO:0007669"/>
    <property type="project" value="TreeGrafter"/>
</dbReference>
<dbReference type="GO" id="GO:0030170">
    <property type="term" value="F:pyridoxal phosphate binding"/>
    <property type="evidence" value="ECO:0007669"/>
    <property type="project" value="InterPro"/>
</dbReference>
<dbReference type="FunFam" id="3.40.640.10:FF:000004">
    <property type="entry name" value="Acetylornithine aminotransferase"/>
    <property type="match status" value="1"/>
</dbReference>
<dbReference type="InterPro" id="IPR015422">
    <property type="entry name" value="PyrdxlP-dep_Trfase_small"/>
</dbReference>
<dbReference type="EMBL" id="JXCE01000438">
    <property type="protein sequence ID" value="KPA37308.1"/>
    <property type="molecule type" value="Genomic_DNA"/>
</dbReference>
<comment type="cofactor">
    <cofactor evidence="1">
        <name>pyridoxal 5'-phosphate</name>
        <dbReference type="ChEBI" id="CHEBI:597326"/>
    </cofactor>
</comment>
<dbReference type="Pfam" id="PF00202">
    <property type="entry name" value="Aminotran_3"/>
    <property type="match status" value="1"/>
</dbReference>
<dbReference type="CDD" id="cd00610">
    <property type="entry name" value="OAT_like"/>
    <property type="match status" value="1"/>
</dbReference>
<evidence type="ECO:0000256" key="2">
    <source>
        <dbReference type="ARBA" id="ARBA00008954"/>
    </source>
</evidence>
<dbReference type="NCBIfam" id="NF005685">
    <property type="entry name" value="PRK07483.1"/>
    <property type="match status" value="1"/>
</dbReference>
<evidence type="ECO:0000313" key="6">
    <source>
        <dbReference type="Proteomes" id="UP000037904"/>
    </source>
</evidence>
<evidence type="ECO:0000256" key="4">
    <source>
        <dbReference type="RuleBase" id="RU003560"/>
    </source>
</evidence>
<evidence type="ECO:0000313" key="5">
    <source>
        <dbReference type="EMBL" id="KPA37308.1"/>
    </source>
</evidence>
<evidence type="ECO:0000256" key="3">
    <source>
        <dbReference type="ARBA" id="ARBA00022898"/>
    </source>
</evidence>
<keyword evidence="5" id="KW-0032">Aminotransferase</keyword>
<dbReference type="Gene3D" id="3.40.640.10">
    <property type="entry name" value="Type I PLP-dependent aspartate aminotransferase-like (Major domain)"/>
    <property type="match status" value="1"/>
</dbReference>
<dbReference type="GO" id="GO:0008483">
    <property type="term" value="F:transaminase activity"/>
    <property type="evidence" value="ECO:0007669"/>
    <property type="project" value="UniProtKB-KW"/>
</dbReference>
<dbReference type="InterPro" id="IPR005814">
    <property type="entry name" value="Aminotrans_3"/>
</dbReference>
<keyword evidence="3 4" id="KW-0663">Pyridoxal phosphate</keyword>
<name>A0A0M9EPK8_FUSLA</name>
<dbReference type="PANTHER" id="PTHR43094">
    <property type="entry name" value="AMINOTRANSFERASE"/>
    <property type="match status" value="1"/>
</dbReference>
<gene>
    <name evidence="5" type="ORF">FLAG1_09877</name>
</gene>
<dbReference type="PANTHER" id="PTHR43094:SF1">
    <property type="entry name" value="AMINOTRANSFERASE CLASS-III"/>
    <property type="match status" value="1"/>
</dbReference>
<organism evidence="5 6">
    <name type="scientific">Fusarium langsethiae</name>
    <dbReference type="NCBI Taxonomy" id="179993"/>
    <lineage>
        <taxon>Eukaryota</taxon>
        <taxon>Fungi</taxon>
        <taxon>Dikarya</taxon>
        <taxon>Ascomycota</taxon>
        <taxon>Pezizomycotina</taxon>
        <taxon>Sordariomycetes</taxon>
        <taxon>Hypocreomycetidae</taxon>
        <taxon>Hypocreales</taxon>
        <taxon>Nectriaceae</taxon>
        <taxon>Fusarium</taxon>
    </lineage>
</organism>
<dbReference type="SUPFAM" id="SSF53383">
    <property type="entry name" value="PLP-dependent transferases"/>
    <property type="match status" value="1"/>
</dbReference>
<dbReference type="Gene3D" id="3.90.1150.10">
    <property type="entry name" value="Aspartate Aminotransferase, domain 1"/>
    <property type="match status" value="1"/>
</dbReference>
<dbReference type="InterPro" id="IPR015424">
    <property type="entry name" value="PyrdxlP-dep_Trfase"/>
</dbReference>
<comment type="caution">
    <text evidence="5">The sequence shown here is derived from an EMBL/GenBank/DDBJ whole genome shotgun (WGS) entry which is preliminary data.</text>
</comment>
<keyword evidence="5" id="KW-0808">Transferase</keyword>
<comment type="similarity">
    <text evidence="2 4">Belongs to the class-III pyridoxal-phosphate-dependent aminotransferase family.</text>
</comment>
<dbReference type="AlphaFoldDB" id="A0A0M9EPK8"/>
<evidence type="ECO:0000256" key="1">
    <source>
        <dbReference type="ARBA" id="ARBA00001933"/>
    </source>
</evidence>
<reference evidence="5 6" key="1">
    <citation type="submission" date="2015-04" db="EMBL/GenBank/DDBJ databases">
        <title>The draft genome sequence of Fusarium langsethiae, a T-2/HT-2 mycotoxin producer.</title>
        <authorList>
            <person name="Lysoe E."/>
            <person name="Divon H.H."/>
            <person name="Terzi V."/>
            <person name="Orru L."/>
            <person name="Lamontanara A."/>
            <person name="Kolseth A.-K."/>
            <person name="Frandsen R.J."/>
            <person name="Nielsen K."/>
            <person name="Thrane U."/>
        </authorList>
    </citation>
    <scope>NUCLEOTIDE SEQUENCE [LARGE SCALE GENOMIC DNA]</scope>
    <source>
        <strain evidence="5 6">Fl201059</strain>
    </source>
</reference>
<dbReference type="InterPro" id="IPR015421">
    <property type="entry name" value="PyrdxlP-dep_Trfase_major"/>
</dbReference>
<dbReference type="Proteomes" id="UP000037904">
    <property type="component" value="Unassembled WGS sequence"/>
</dbReference>
<keyword evidence="6" id="KW-1185">Reference proteome</keyword>
<sequence length="475" mass="51416">MRLLNQPSSFAIVRGVLRNSTAAHHTFRASVSTLHAKINSPPPRIVKSEGCWLQTNTGHKVLDASSGAAVVSIGHNDSRVKEAINAQLDQVAYCYNPFFTTEAAEKISRFLTDSTNGHMSKVFVVSSGTEAVEAALKIARQYFTELPTPQPNRTKFIARKQSYHGNTLGALSVGGHKARRGVYEPILATNVSHVSPCYPYREMKQGETEEQYVARLTKELDDEFKRVGPDTVCAFIAETVSGTSLACVPPVPGYFKAMRDVCDRHGALLIMDEVMSGMGRTGTLHAWEQEGVVPDLQTVAKGLGAGYMPVGALLVGKKVADTLELGTGAFSHSQTYQGHPVACAAAYAVQMVMKEDNMLQNVQEIGKVLGAKLNKRLAKHNNVGDIRGRGLFWGLEFVRDKETKEPFPLGDQIAGKLHKTGLSADHGISLIPATGNIDGMRGDMVIISPSFAITAEEVDMIVDRVEKVVTSVLGP</sequence>
<dbReference type="OrthoDB" id="5419315at2759"/>
<proteinExistence type="inferred from homology"/>
<accession>A0A0M9EPK8</accession>
<protein>
    <submittedName>
        <fullName evidence="5">Arg8-acetylornithine aminotransferase</fullName>
    </submittedName>
</protein>